<organism evidence="1 2">
    <name type="scientific">Hyalomma asiaticum</name>
    <name type="common">Tick</name>
    <dbReference type="NCBI Taxonomy" id="266040"/>
    <lineage>
        <taxon>Eukaryota</taxon>
        <taxon>Metazoa</taxon>
        <taxon>Ecdysozoa</taxon>
        <taxon>Arthropoda</taxon>
        <taxon>Chelicerata</taxon>
        <taxon>Arachnida</taxon>
        <taxon>Acari</taxon>
        <taxon>Parasitiformes</taxon>
        <taxon>Ixodida</taxon>
        <taxon>Ixodoidea</taxon>
        <taxon>Ixodidae</taxon>
        <taxon>Hyalomminae</taxon>
        <taxon>Hyalomma</taxon>
    </lineage>
</organism>
<accession>A0ACB7RVJ0</accession>
<gene>
    <name evidence="1" type="ORF">HPB50_019327</name>
</gene>
<comment type="caution">
    <text evidence="1">The sequence shown here is derived from an EMBL/GenBank/DDBJ whole genome shotgun (WGS) entry which is preliminary data.</text>
</comment>
<reference evidence="1" key="1">
    <citation type="submission" date="2020-05" db="EMBL/GenBank/DDBJ databases">
        <title>Large-scale comparative analyses of tick genomes elucidate their genetic diversity and vector capacities.</title>
        <authorList>
            <person name="Jia N."/>
            <person name="Wang J."/>
            <person name="Shi W."/>
            <person name="Du L."/>
            <person name="Sun Y."/>
            <person name="Zhan W."/>
            <person name="Jiang J."/>
            <person name="Wang Q."/>
            <person name="Zhang B."/>
            <person name="Ji P."/>
            <person name="Sakyi L.B."/>
            <person name="Cui X."/>
            <person name="Yuan T."/>
            <person name="Jiang B."/>
            <person name="Yang W."/>
            <person name="Lam T.T.-Y."/>
            <person name="Chang Q."/>
            <person name="Ding S."/>
            <person name="Wang X."/>
            <person name="Zhu J."/>
            <person name="Ruan X."/>
            <person name="Zhao L."/>
            <person name="Wei J."/>
            <person name="Que T."/>
            <person name="Du C."/>
            <person name="Cheng J."/>
            <person name="Dai P."/>
            <person name="Han X."/>
            <person name="Huang E."/>
            <person name="Gao Y."/>
            <person name="Liu J."/>
            <person name="Shao H."/>
            <person name="Ye R."/>
            <person name="Li L."/>
            <person name="Wei W."/>
            <person name="Wang X."/>
            <person name="Wang C."/>
            <person name="Yang T."/>
            <person name="Huo Q."/>
            <person name="Li W."/>
            <person name="Guo W."/>
            <person name="Chen H."/>
            <person name="Zhou L."/>
            <person name="Ni X."/>
            <person name="Tian J."/>
            <person name="Zhou Y."/>
            <person name="Sheng Y."/>
            <person name="Liu T."/>
            <person name="Pan Y."/>
            <person name="Xia L."/>
            <person name="Li J."/>
            <person name="Zhao F."/>
            <person name="Cao W."/>
        </authorList>
    </citation>
    <scope>NUCLEOTIDE SEQUENCE</scope>
    <source>
        <strain evidence="1">Hyas-2018</strain>
    </source>
</reference>
<dbReference type="Proteomes" id="UP000821845">
    <property type="component" value="Chromosome 8"/>
</dbReference>
<name>A0ACB7RVJ0_HYAAI</name>
<protein>
    <submittedName>
        <fullName evidence="1">Uncharacterized protein</fullName>
    </submittedName>
</protein>
<proteinExistence type="predicted"/>
<evidence type="ECO:0000313" key="1">
    <source>
        <dbReference type="EMBL" id="KAH6924534.1"/>
    </source>
</evidence>
<keyword evidence="2" id="KW-1185">Reference proteome</keyword>
<evidence type="ECO:0000313" key="2">
    <source>
        <dbReference type="Proteomes" id="UP000821845"/>
    </source>
</evidence>
<dbReference type="EMBL" id="CM023488">
    <property type="protein sequence ID" value="KAH6924534.1"/>
    <property type="molecule type" value="Genomic_DNA"/>
</dbReference>
<sequence length="107" mass="12367">MLVQKTLTAQKQTRRRLYRAHLVEALPELNTPKRFFVVNVHSPPRDQMPDFDRLMKRDIEKLTSGHQVLLVGVLNASYTAWGHAKRKGPRIQDATQHHGLTLCYDPL</sequence>